<proteinExistence type="predicted"/>
<dbReference type="GO" id="GO:0070967">
    <property type="term" value="F:coenzyme F420 binding"/>
    <property type="evidence" value="ECO:0007669"/>
    <property type="project" value="TreeGrafter"/>
</dbReference>
<dbReference type="GO" id="GO:0016627">
    <property type="term" value="F:oxidoreductase activity, acting on the CH-CH group of donors"/>
    <property type="evidence" value="ECO:0007669"/>
    <property type="project" value="TreeGrafter"/>
</dbReference>
<accession>A0A1D8K940</accession>
<organism evidence="3 4">
    <name type="scientific">Acidihalobacter aeolianus</name>
    <dbReference type="NCBI Taxonomy" id="2792603"/>
    <lineage>
        <taxon>Bacteria</taxon>
        <taxon>Pseudomonadati</taxon>
        <taxon>Pseudomonadota</taxon>
        <taxon>Gammaproteobacteria</taxon>
        <taxon>Chromatiales</taxon>
        <taxon>Ectothiorhodospiraceae</taxon>
        <taxon>Acidihalobacter</taxon>
    </lineage>
</organism>
<protein>
    <recommendedName>
        <fullName evidence="2">Pyridoxamine 5'-phosphate oxidase N-terminal domain-containing protein</fullName>
    </recommendedName>
</protein>
<dbReference type="InterPro" id="IPR052019">
    <property type="entry name" value="F420H2_bilvrd_red/Heme_oxyg"/>
</dbReference>
<keyword evidence="4" id="KW-1185">Reference proteome</keyword>
<dbReference type="PANTHER" id="PTHR35176">
    <property type="entry name" value="HEME OXYGENASE HI_0854-RELATED"/>
    <property type="match status" value="1"/>
</dbReference>
<dbReference type="Gene3D" id="2.30.110.10">
    <property type="entry name" value="Electron Transport, Fmn-binding Protein, Chain A"/>
    <property type="match status" value="1"/>
</dbReference>
<dbReference type="Proteomes" id="UP000095342">
    <property type="component" value="Chromosome"/>
</dbReference>
<evidence type="ECO:0000256" key="1">
    <source>
        <dbReference type="ARBA" id="ARBA00023002"/>
    </source>
</evidence>
<sequence>MNERAEDPQDALDALHAQCRSLILATLDENGCPHASPAPFVRDAGGDYHVFVSGLAAHTRHLASGRPVSVLLVRDEADSPQIFARARLSQVCEVTETEVHAPAGSALLAAFAERFGNVIEVLRSLPDFRLFRLHPLDGGRLVTGFGRAYDLVGGEIRPVGPPSAGDAAQD</sequence>
<dbReference type="GO" id="GO:0005829">
    <property type="term" value="C:cytosol"/>
    <property type="evidence" value="ECO:0007669"/>
    <property type="project" value="TreeGrafter"/>
</dbReference>
<name>A0A1D8K940_9GAMM</name>
<evidence type="ECO:0000313" key="3">
    <source>
        <dbReference type="EMBL" id="AOV17489.1"/>
    </source>
</evidence>
<dbReference type="Pfam" id="PF01243">
    <property type="entry name" value="PNPOx_N"/>
    <property type="match status" value="1"/>
</dbReference>
<gene>
    <name evidence="3" type="ORF">BJI67_10835</name>
</gene>
<evidence type="ECO:0000313" key="4">
    <source>
        <dbReference type="Proteomes" id="UP000095342"/>
    </source>
</evidence>
<dbReference type="KEGG" id="aaeo:BJI67_10835"/>
<keyword evidence="1" id="KW-0560">Oxidoreductase</keyword>
<dbReference type="SUPFAM" id="SSF50475">
    <property type="entry name" value="FMN-binding split barrel"/>
    <property type="match status" value="1"/>
</dbReference>
<dbReference type="InterPro" id="IPR012349">
    <property type="entry name" value="Split_barrel_FMN-bd"/>
</dbReference>
<dbReference type="EMBL" id="CP017448">
    <property type="protein sequence ID" value="AOV17489.1"/>
    <property type="molecule type" value="Genomic_DNA"/>
</dbReference>
<dbReference type="PANTHER" id="PTHR35176:SF6">
    <property type="entry name" value="HEME OXYGENASE HI_0854-RELATED"/>
    <property type="match status" value="1"/>
</dbReference>
<dbReference type="InterPro" id="IPR011576">
    <property type="entry name" value="Pyridox_Oxase_N"/>
</dbReference>
<feature type="domain" description="Pyridoxamine 5'-phosphate oxidase N-terminal" evidence="2">
    <location>
        <begin position="10"/>
        <end position="135"/>
    </location>
</feature>
<dbReference type="InterPro" id="IPR014419">
    <property type="entry name" value="HutZ"/>
</dbReference>
<reference evidence="3 4" key="1">
    <citation type="submission" date="2016-09" db="EMBL/GenBank/DDBJ databases">
        <title>Acidihalobacter prosperus V6 (DSM14174).</title>
        <authorList>
            <person name="Khaleque H.N."/>
            <person name="Ramsay J.P."/>
            <person name="Murphy R.J.T."/>
            <person name="Kaksonen A.H."/>
            <person name="Boxall N.J."/>
            <person name="Watkin E.L.J."/>
        </authorList>
    </citation>
    <scope>NUCLEOTIDE SEQUENCE [LARGE SCALE GENOMIC DNA]</scope>
    <source>
        <strain evidence="3 4">V6</strain>
    </source>
</reference>
<dbReference type="PIRSF" id="PIRSF004633">
    <property type="entry name" value="UCP_PLP_oxd"/>
    <property type="match status" value="1"/>
</dbReference>
<evidence type="ECO:0000259" key="2">
    <source>
        <dbReference type="Pfam" id="PF01243"/>
    </source>
</evidence>
<dbReference type="RefSeq" id="WP_070073037.1">
    <property type="nucleotide sequence ID" value="NZ_CP017448.1"/>
</dbReference>
<dbReference type="AlphaFoldDB" id="A0A1D8K940"/>